<accession>A0ABS8JM89</accession>
<protein>
    <submittedName>
        <fullName evidence="2">Uncharacterized protein</fullName>
    </submittedName>
</protein>
<comment type="caution">
    <text evidence="2">The sequence shown here is derived from an EMBL/GenBank/DDBJ whole genome shotgun (WGS) entry which is preliminary data.</text>
</comment>
<feature type="transmembrane region" description="Helical" evidence="1">
    <location>
        <begin position="53"/>
        <end position="78"/>
    </location>
</feature>
<keyword evidence="1" id="KW-1133">Transmembrane helix</keyword>
<gene>
    <name evidence="2" type="ORF">LJ656_00300</name>
</gene>
<dbReference type="EMBL" id="JAJITD010000001">
    <property type="protein sequence ID" value="MCC8391013.1"/>
    <property type="molecule type" value="Genomic_DNA"/>
</dbReference>
<sequence length="123" mass="13934">MEQAHPSAPMRRKQRGITGKALFGAGSGDFVMEDCAGFSDNARKNWVFVVCDWLVNFILPLLSLFFVMFCYILFRLWFCPKLSWWLVAMNVFLIACMGAVAVMFAIGSREIGLKVKSSHQSKQ</sequence>
<reference evidence="2 3" key="1">
    <citation type="submission" date="2021-11" db="EMBL/GenBank/DDBJ databases">
        <authorList>
            <person name="Oh E.-T."/>
            <person name="Kim S.-B."/>
        </authorList>
    </citation>
    <scope>NUCLEOTIDE SEQUENCE [LARGE SCALE GENOMIC DNA]</scope>
    <source>
        <strain evidence="2 3">MMS20-SJTR3</strain>
    </source>
</reference>
<dbReference type="Proteomes" id="UP001431019">
    <property type="component" value="Unassembled WGS sequence"/>
</dbReference>
<feature type="transmembrane region" description="Helical" evidence="1">
    <location>
        <begin position="84"/>
        <end position="106"/>
    </location>
</feature>
<organism evidence="2 3">
    <name type="scientific">Paraburkholderia sejongensis</name>
    <dbReference type="NCBI Taxonomy" id="2886946"/>
    <lineage>
        <taxon>Bacteria</taxon>
        <taxon>Pseudomonadati</taxon>
        <taxon>Pseudomonadota</taxon>
        <taxon>Betaproteobacteria</taxon>
        <taxon>Burkholderiales</taxon>
        <taxon>Burkholderiaceae</taxon>
        <taxon>Paraburkholderia</taxon>
    </lineage>
</organism>
<name>A0ABS8JM89_9BURK</name>
<dbReference type="RefSeq" id="WP_230507226.1">
    <property type="nucleotide sequence ID" value="NZ_JAJITD010000001.1"/>
</dbReference>
<evidence type="ECO:0000313" key="2">
    <source>
        <dbReference type="EMBL" id="MCC8391013.1"/>
    </source>
</evidence>
<keyword evidence="1" id="KW-0472">Membrane</keyword>
<proteinExistence type="predicted"/>
<evidence type="ECO:0000313" key="3">
    <source>
        <dbReference type="Proteomes" id="UP001431019"/>
    </source>
</evidence>
<keyword evidence="1" id="KW-0812">Transmembrane</keyword>
<keyword evidence="3" id="KW-1185">Reference proteome</keyword>
<evidence type="ECO:0000256" key="1">
    <source>
        <dbReference type="SAM" id="Phobius"/>
    </source>
</evidence>